<dbReference type="Gene3D" id="1.10.238.10">
    <property type="entry name" value="EF-hand"/>
    <property type="match status" value="1"/>
</dbReference>
<feature type="domain" description="EF-hand" evidence="4">
    <location>
        <begin position="49"/>
        <end position="84"/>
    </location>
</feature>
<evidence type="ECO:0000256" key="1">
    <source>
        <dbReference type="ARBA" id="ARBA00022723"/>
    </source>
</evidence>
<reference evidence="5" key="1">
    <citation type="submission" date="2025-08" db="UniProtKB">
        <authorList>
            <consortium name="Ensembl"/>
        </authorList>
    </citation>
    <scope>IDENTIFICATION</scope>
</reference>
<feature type="compositionally biased region" description="Polar residues" evidence="3">
    <location>
        <begin position="506"/>
        <end position="525"/>
    </location>
</feature>
<keyword evidence="1" id="KW-0479">Metal-binding</keyword>
<dbReference type="InterPro" id="IPR013787">
    <property type="entry name" value="S100_Ca-bd_sub"/>
</dbReference>
<dbReference type="SUPFAM" id="SSF47473">
    <property type="entry name" value="EF-hand"/>
    <property type="match status" value="1"/>
</dbReference>
<feature type="compositionally biased region" description="Polar residues" evidence="3">
    <location>
        <begin position="304"/>
        <end position="343"/>
    </location>
</feature>
<feature type="compositionally biased region" description="Low complexity" evidence="3">
    <location>
        <begin position="401"/>
        <end position="410"/>
    </location>
</feature>
<sequence>MPQLLRNINGIIEAFGRYARTEGDCAVLTRGELKRLLEQELADVIVKPHDPATVDEVLRLLDEDDTGTVEFKEFLVLVFKVAQACFRTLSESPEGACGSQESGSRVSAASQDLGGGQRSGTSVGRVGRGQDHAGSGSAQSEQASRGQGGPGPQTQGQDISAAQVSHQDNQSESQRQEGTSQLTQARGHVEQPQRVCKDRSPQTRERDAEGQPQTREQDRAPQTSGTVTGTRTQTQTHTQTEEQDRSHQTGSISVQPQESTYGQTRETEIHGQDGSQTSQVGTGGHIQTQAGSQTQTVEQDRSHQTGSASIQPQEPTYGQTRGTETHSQYRSQTSQVVTGGHVQTQRSVTQIVEQNRSHQTGHATIQAQEFASGQTRGTVTNGQDRSQTNQVVIGGHFQTQEGGTQTVEQGSSHQTGSASIQPQEPTCGQTRGTETHSQDRSQTSQVVTGGYVQTQGITGTVEQESSQTAGHTGARDQGQTERQSDSGQRQTQESSNAAGETVLGGQAQTGVSTPTGRQDGCSTHPTCRVTGGQGESEPTTEVKQEWVDDLAGETVIPRQDQGSLHTRVPSAQGGEAAQPEGNRGLTARGLYSYFRSGKL</sequence>
<feature type="compositionally biased region" description="Polar residues" evidence="3">
    <location>
        <begin position="460"/>
        <end position="470"/>
    </location>
</feature>
<dbReference type="PROSITE" id="PS00018">
    <property type="entry name" value="EF_HAND_1"/>
    <property type="match status" value="1"/>
</dbReference>
<feature type="compositionally biased region" description="Polar residues" evidence="3">
    <location>
        <begin position="273"/>
        <end position="297"/>
    </location>
</feature>
<dbReference type="PANTHER" id="PTHR11639:SF26">
    <property type="entry name" value="CORNULIN"/>
    <property type="match status" value="1"/>
</dbReference>
<dbReference type="InterPro" id="IPR002048">
    <property type="entry name" value="EF_hand_dom"/>
</dbReference>
<dbReference type="InterPro" id="IPR018247">
    <property type="entry name" value="EF_Hand_1_Ca_BS"/>
</dbReference>
<feature type="region of interest" description="Disordered" evidence="3">
    <location>
        <begin position="401"/>
        <end position="447"/>
    </location>
</feature>
<dbReference type="InterPro" id="IPR034325">
    <property type="entry name" value="S-100_dom"/>
</dbReference>
<dbReference type="AlphaFoldDB" id="A0A8D0V5J5"/>
<feature type="region of interest" description="Disordered" evidence="3">
    <location>
        <begin position="460"/>
        <end position="542"/>
    </location>
</feature>
<feature type="compositionally biased region" description="Polar residues" evidence="3">
    <location>
        <begin position="248"/>
        <end position="264"/>
    </location>
</feature>
<proteinExistence type="predicted"/>
<feature type="region of interest" description="Disordered" evidence="3">
    <location>
        <begin position="557"/>
        <end position="586"/>
    </location>
</feature>
<feature type="compositionally biased region" description="Low complexity" evidence="3">
    <location>
        <begin position="222"/>
        <end position="238"/>
    </location>
</feature>
<evidence type="ECO:0000256" key="2">
    <source>
        <dbReference type="ARBA" id="ARBA00022837"/>
    </source>
</evidence>
<organism evidence="5 6">
    <name type="scientific">Sus scrofa</name>
    <name type="common">Pig</name>
    <dbReference type="NCBI Taxonomy" id="9823"/>
    <lineage>
        <taxon>Eukaryota</taxon>
        <taxon>Metazoa</taxon>
        <taxon>Chordata</taxon>
        <taxon>Craniata</taxon>
        <taxon>Vertebrata</taxon>
        <taxon>Euteleostomi</taxon>
        <taxon>Mammalia</taxon>
        <taxon>Eutheria</taxon>
        <taxon>Laurasiatheria</taxon>
        <taxon>Artiodactyla</taxon>
        <taxon>Suina</taxon>
        <taxon>Suidae</taxon>
        <taxon>Sus</taxon>
    </lineage>
</organism>
<feature type="compositionally biased region" description="Low complexity" evidence="3">
    <location>
        <begin position="133"/>
        <end position="145"/>
    </location>
</feature>
<evidence type="ECO:0000259" key="4">
    <source>
        <dbReference type="PROSITE" id="PS50222"/>
    </source>
</evidence>
<feature type="region of interest" description="Disordered" evidence="3">
    <location>
        <begin position="366"/>
        <end position="386"/>
    </location>
</feature>
<feature type="compositionally biased region" description="Polar residues" evidence="3">
    <location>
        <begin position="99"/>
        <end position="110"/>
    </location>
</feature>
<name>A0A8D0V5J5_PIG</name>
<dbReference type="SMART" id="SM01394">
    <property type="entry name" value="S_100"/>
    <property type="match status" value="1"/>
</dbReference>
<dbReference type="Proteomes" id="UP000694570">
    <property type="component" value="Unplaced"/>
</dbReference>
<feature type="compositionally biased region" description="Basic and acidic residues" evidence="3">
    <location>
        <begin position="187"/>
        <end position="219"/>
    </location>
</feature>
<evidence type="ECO:0000313" key="5">
    <source>
        <dbReference type="Ensembl" id="ENSSSCP00030000920.1"/>
    </source>
</evidence>
<feature type="compositionally biased region" description="Polar residues" evidence="3">
    <location>
        <begin position="411"/>
        <end position="432"/>
    </location>
</feature>
<evidence type="ECO:0000256" key="3">
    <source>
        <dbReference type="SAM" id="MobiDB-lite"/>
    </source>
</evidence>
<protein>
    <recommendedName>
        <fullName evidence="4">EF-hand domain-containing protein</fullName>
    </recommendedName>
</protein>
<dbReference type="GO" id="GO:0046914">
    <property type="term" value="F:transition metal ion binding"/>
    <property type="evidence" value="ECO:0007669"/>
    <property type="project" value="InterPro"/>
</dbReference>
<accession>A0A8D0V5J5</accession>
<dbReference type="GO" id="GO:0005509">
    <property type="term" value="F:calcium ion binding"/>
    <property type="evidence" value="ECO:0007669"/>
    <property type="project" value="InterPro"/>
</dbReference>
<feature type="compositionally biased region" description="Polar residues" evidence="3">
    <location>
        <begin position="158"/>
        <end position="184"/>
    </location>
</feature>
<dbReference type="InterPro" id="IPR011992">
    <property type="entry name" value="EF-hand-dom_pair"/>
</dbReference>
<feature type="compositionally biased region" description="Polar residues" evidence="3">
    <location>
        <begin position="485"/>
        <end position="498"/>
    </location>
</feature>
<evidence type="ECO:0000313" key="6">
    <source>
        <dbReference type="Proteomes" id="UP000694570"/>
    </source>
</evidence>
<dbReference type="Pfam" id="PF01023">
    <property type="entry name" value="S_100"/>
    <property type="match status" value="1"/>
</dbReference>
<dbReference type="PROSITE" id="PS50222">
    <property type="entry name" value="EF_HAND_2"/>
    <property type="match status" value="1"/>
</dbReference>
<dbReference type="Ensembl" id="ENSSSCT00030002308.1">
    <property type="protein sequence ID" value="ENSSSCP00030000920.1"/>
    <property type="gene ID" value="ENSSSCG00030001809.1"/>
</dbReference>
<feature type="region of interest" description="Disordered" evidence="3">
    <location>
        <begin position="92"/>
        <end position="343"/>
    </location>
</feature>
<keyword evidence="2" id="KW-0106">Calcium</keyword>
<dbReference type="PANTHER" id="PTHR11639">
    <property type="entry name" value="S100 CALCIUM-BINDING PROTEIN"/>
    <property type="match status" value="1"/>
</dbReference>
<dbReference type="CDD" id="cd00213">
    <property type="entry name" value="S-100"/>
    <property type="match status" value="1"/>
</dbReference>